<protein>
    <submittedName>
        <fullName evidence="1">Plant Basic Secretory Protein</fullName>
    </submittedName>
</protein>
<dbReference type="HOGENOM" id="CLU_062644_0_0_10"/>
<gene>
    <name evidence="1" type="ORF">HMPREF0663_11310</name>
</gene>
<reference evidence="1" key="1">
    <citation type="submission" date="2011-01" db="EMBL/GenBank/DDBJ databases">
        <authorList>
            <person name="Muzny D."/>
            <person name="Qin X."/>
            <person name="Buhay C."/>
            <person name="Dugan-Rocha S."/>
            <person name="Ding Y."/>
            <person name="Chen G."/>
            <person name="Hawes A."/>
            <person name="Holder M."/>
            <person name="Jhangiani S."/>
            <person name="Johnson A."/>
            <person name="Khan Z."/>
            <person name="Li Z."/>
            <person name="Liu W."/>
            <person name="Liu X."/>
            <person name="Perez L."/>
            <person name="Shen H."/>
            <person name="Wang Q."/>
            <person name="Watt J."/>
            <person name="Xi L."/>
            <person name="Xin Y."/>
            <person name="Zhou J."/>
            <person name="Deng J."/>
            <person name="Jiang H."/>
            <person name="Liu Y."/>
            <person name="Qu J."/>
            <person name="Song X.-Z."/>
            <person name="Zhang L."/>
            <person name="Villasana D."/>
            <person name="Johnson A."/>
            <person name="Liu J."/>
            <person name="Liyanage D."/>
            <person name="Lorensuhewa L."/>
            <person name="Robinson T."/>
            <person name="Song A."/>
            <person name="Song B.-B."/>
            <person name="Dinh H."/>
            <person name="Thornton R."/>
            <person name="Coyle M."/>
            <person name="Francisco L."/>
            <person name="Jackson L."/>
            <person name="Javaid M."/>
            <person name="Korchina V."/>
            <person name="Kovar C."/>
            <person name="Mata R."/>
            <person name="Mathew T."/>
            <person name="Ngo R."/>
            <person name="Nguyen L."/>
            <person name="Nguyen N."/>
            <person name="Okwuonu G."/>
            <person name="Ongeri F."/>
            <person name="Pham C."/>
            <person name="Simmons D."/>
            <person name="Wilczek-Boney K."/>
            <person name="Hale W."/>
            <person name="Jakkamsetti A."/>
            <person name="Pham P."/>
            <person name="Ruth R."/>
            <person name="San Lucas F."/>
            <person name="Warren J."/>
            <person name="Zhang J."/>
            <person name="Zhao Z."/>
            <person name="Zhou C."/>
            <person name="Zhu D."/>
            <person name="Lee S."/>
            <person name="Bess C."/>
            <person name="Blankenburg K."/>
            <person name="Forbes L."/>
            <person name="Fu Q."/>
            <person name="Gubbala S."/>
            <person name="Hirani K."/>
            <person name="Jayaseelan J.C."/>
            <person name="Lara F."/>
            <person name="Munidasa M."/>
            <person name="Palculict T."/>
            <person name="Patil S."/>
            <person name="Pu L.-L."/>
            <person name="Saada N."/>
            <person name="Tang L."/>
            <person name="Weissenberger G."/>
            <person name="Zhu Y."/>
            <person name="Hemphill L."/>
            <person name="Shang Y."/>
            <person name="Youmans B."/>
            <person name="Ayvaz T."/>
            <person name="Ross M."/>
            <person name="Santibanez J."/>
            <person name="Aqrawi P."/>
            <person name="Gross S."/>
            <person name="Joshi V."/>
            <person name="Fowler G."/>
            <person name="Nazareth L."/>
            <person name="Reid J."/>
            <person name="Worley K."/>
            <person name="Petrosino J."/>
            <person name="Highlander S."/>
            <person name="Gibbs R."/>
        </authorList>
    </citation>
    <scope>NUCLEOTIDE SEQUENCE [LARGE SCALE GENOMIC DNA]</scope>
    <source>
        <strain evidence="1">ATCC 33269</strain>
    </source>
</reference>
<comment type="caution">
    <text evidence="1">The sequence shown here is derived from an EMBL/GenBank/DDBJ whole genome shotgun (WGS) entry which is preliminary data.</text>
</comment>
<keyword evidence="2" id="KW-1185">Reference proteome</keyword>
<proteinExistence type="predicted"/>
<dbReference type="PANTHER" id="PTHR33321:SF12">
    <property type="entry name" value="PLANT BASIC SECRETORY PROTEIN (BSP) FAMILY PROTEIN"/>
    <property type="match status" value="1"/>
</dbReference>
<dbReference type="PANTHER" id="PTHR33321">
    <property type="match status" value="1"/>
</dbReference>
<sequence>MTVCAVLLVSCGSMRQSGRINGTSKADTSMMYDRYMGRIIFLDKAPDTEGSRIYHSIIPDPDAYIRAVARTVLQTLYFSPHDSIPPCRTLRYTIEDVDGISAKDGGGGDVSIFYSTRHVKRSFEHHDTARVDFETRGVLLHELTHAFQLEPQGIGSYGNNRTFWAFIEGMADAVRVACNGFHGEKDRPKGGSYKDAYRHTGYFFNWVREHKDKDFLRKMNRSTLEVVPWSWDGAVQYALGNDYTMDKLWQEYQLAVGDIKK</sequence>
<dbReference type="STRING" id="28134.SAMN05444288_1569"/>
<dbReference type="EMBL" id="AEPE02000004">
    <property type="protein sequence ID" value="EFZ37252.1"/>
    <property type="molecule type" value="Genomic_DNA"/>
</dbReference>
<dbReference type="Proteomes" id="UP000005580">
    <property type="component" value="Unassembled WGS sequence"/>
</dbReference>
<name>E7RQ59_9BACT</name>
<dbReference type="AlphaFoldDB" id="E7RQ59"/>
<dbReference type="Pfam" id="PF04450">
    <property type="entry name" value="BSP"/>
    <property type="match status" value="1"/>
</dbReference>
<evidence type="ECO:0000313" key="2">
    <source>
        <dbReference type="Proteomes" id="UP000005580"/>
    </source>
</evidence>
<evidence type="ECO:0000313" key="1">
    <source>
        <dbReference type="EMBL" id="EFZ37252.1"/>
    </source>
</evidence>
<dbReference type="InterPro" id="IPR007541">
    <property type="entry name" value="Uncharacterised_BSP"/>
</dbReference>
<organism evidence="1 2">
    <name type="scientific">Hoylesella oralis ATCC 33269</name>
    <dbReference type="NCBI Taxonomy" id="873533"/>
    <lineage>
        <taxon>Bacteria</taxon>
        <taxon>Pseudomonadati</taxon>
        <taxon>Bacteroidota</taxon>
        <taxon>Bacteroidia</taxon>
        <taxon>Bacteroidales</taxon>
        <taxon>Prevotellaceae</taxon>
        <taxon>Hoylesella</taxon>
    </lineage>
</organism>
<accession>E7RQ59</accession>
<dbReference type="RefSeq" id="WP_004368595.1">
    <property type="nucleotide sequence ID" value="NZ_GL833118.1"/>
</dbReference>
<dbReference type="eggNOG" id="COG3291">
    <property type="taxonomic scope" value="Bacteria"/>
</dbReference>